<evidence type="ECO:0000313" key="2">
    <source>
        <dbReference type="Proteomes" id="UP001597063"/>
    </source>
</evidence>
<comment type="caution">
    <text evidence="1">The sequence shown here is derived from an EMBL/GenBank/DDBJ whole genome shotgun (WGS) entry which is preliminary data.</text>
</comment>
<gene>
    <name evidence="1" type="ORF">ACFQZM_48730</name>
</gene>
<proteinExistence type="predicted"/>
<dbReference type="EMBL" id="JBHTGP010000041">
    <property type="protein sequence ID" value="MFD0692445.1"/>
    <property type="molecule type" value="Genomic_DNA"/>
</dbReference>
<accession>A0ABW2Y6D7</accession>
<keyword evidence="2" id="KW-1185">Reference proteome</keyword>
<name>A0ABW2Y6D7_9ACTN</name>
<reference evidence="2" key="1">
    <citation type="journal article" date="2019" name="Int. J. Syst. Evol. Microbiol.">
        <title>The Global Catalogue of Microorganisms (GCM) 10K type strain sequencing project: providing services to taxonomists for standard genome sequencing and annotation.</title>
        <authorList>
            <consortium name="The Broad Institute Genomics Platform"/>
            <consortium name="The Broad Institute Genome Sequencing Center for Infectious Disease"/>
            <person name="Wu L."/>
            <person name="Ma J."/>
        </authorList>
    </citation>
    <scope>NUCLEOTIDE SEQUENCE [LARGE SCALE GENOMIC DNA]</scope>
    <source>
        <strain evidence="2">JCM 9371</strain>
    </source>
</reference>
<organism evidence="1 2">
    <name type="scientific">Actinomadura fibrosa</name>
    <dbReference type="NCBI Taxonomy" id="111802"/>
    <lineage>
        <taxon>Bacteria</taxon>
        <taxon>Bacillati</taxon>
        <taxon>Actinomycetota</taxon>
        <taxon>Actinomycetes</taxon>
        <taxon>Streptosporangiales</taxon>
        <taxon>Thermomonosporaceae</taxon>
        <taxon>Actinomadura</taxon>
    </lineage>
</organism>
<evidence type="ECO:0000313" key="1">
    <source>
        <dbReference type="EMBL" id="MFD0692445.1"/>
    </source>
</evidence>
<dbReference type="Proteomes" id="UP001597063">
    <property type="component" value="Unassembled WGS sequence"/>
</dbReference>
<dbReference type="RefSeq" id="WP_131756212.1">
    <property type="nucleotide sequence ID" value="NZ_CAACUY010000013.1"/>
</dbReference>
<protein>
    <submittedName>
        <fullName evidence="1">Uncharacterized protein</fullName>
    </submittedName>
</protein>
<sequence>MTAISASDVWALGRQGDEETLPDADLSHWNGRNWVPVSLPGAGKSVSLRTLSASSPTNVWVVGSVGGKQIWWHWNGEHWSTHRDAMTSEFEGSGTTATPYAVGTDNAWWFAPFDNIPSPPSPDVRLFNGRSWRKITTPGWITSMSASSNRDVWAVGDIGNEVPPKRPFLARWNGTAWTNQPLPKIAKGLEIMVRTTRDVWLLGEDLSGKQSLDHWDGRKWNRVALPDHWAMDELTDDGAGGLWLATRDRQLRYLYHYESGKWTAMQFPIRRKTRTIVYRLAHIPGTSSVWAATSVGHTEKASSHAELLKCVN</sequence>